<gene>
    <name evidence="1" type="ORF">PENTCL1PPCAC_1525</name>
</gene>
<feature type="non-terminal residue" evidence="1">
    <location>
        <position position="168"/>
    </location>
</feature>
<dbReference type="Proteomes" id="UP001432027">
    <property type="component" value="Unassembled WGS sequence"/>
</dbReference>
<proteinExistence type="predicted"/>
<accession>A0AAV5SGR2</accession>
<reference evidence="1" key="1">
    <citation type="submission" date="2023-10" db="EMBL/GenBank/DDBJ databases">
        <title>Genome assembly of Pristionchus species.</title>
        <authorList>
            <person name="Yoshida K."/>
            <person name="Sommer R.J."/>
        </authorList>
    </citation>
    <scope>NUCLEOTIDE SEQUENCE</scope>
    <source>
        <strain evidence="1">RS0144</strain>
    </source>
</reference>
<organism evidence="1 2">
    <name type="scientific">Pristionchus entomophagus</name>
    <dbReference type="NCBI Taxonomy" id="358040"/>
    <lineage>
        <taxon>Eukaryota</taxon>
        <taxon>Metazoa</taxon>
        <taxon>Ecdysozoa</taxon>
        <taxon>Nematoda</taxon>
        <taxon>Chromadorea</taxon>
        <taxon>Rhabditida</taxon>
        <taxon>Rhabditina</taxon>
        <taxon>Diplogasteromorpha</taxon>
        <taxon>Diplogasteroidea</taxon>
        <taxon>Neodiplogasteridae</taxon>
        <taxon>Pristionchus</taxon>
    </lineage>
</organism>
<dbReference type="AlphaFoldDB" id="A0AAV5SGR2"/>
<keyword evidence="2" id="KW-1185">Reference proteome</keyword>
<evidence type="ECO:0000313" key="1">
    <source>
        <dbReference type="EMBL" id="GMS79350.1"/>
    </source>
</evidence>
<comment type="caution">
    <text evidence="1">The sequence shown here is derived from an EMBL/GenBank/DDBJ whole genome shotgun (WGS) entry which is preliminary data.</text>
</comment>
<name>A0AAV5SGR2_9BILA</name>
<evidence type="ECO:0000313" key="2">
    <source>
        <dbReference type="Proteomes" id="UP001432027"/>
    </source>
</evidence>
<sequence length="168" mass="19080">MKLTTISPSLIFFSDEAQIDSTFVQLIFDSNEPTNLDRLIEDLVIFCNANETRLLDLLFVTGNFTRLLDEQKIRGAPYDIYDAEVKDRLDFMTTYDILLSNSDVKQGDPATSLAMTLSMLATIPMFDAASYTWLSISACPGTHCSSFDSTMDRIMRLRQKYTMRGLKQ</sequence>
<protein>
    <submittedName>
        <fullName evidence="1">Uncharacterized protein</fullName>
    </submittedName>
</protein>
<dbReference type="EMBL" id="BTSX01000001">
    <property type="protein sequence ID" value="GMS79350.1"/>
    <property type="molecule type" value="Genomic_DNA"/>
</dbReference>